<dbReference type="SUPFAM" id="SSF52047">
    <property type="entry name" value="RNI-like"/>
    <property type="match status" value="1"/>
</dbReference>
<dbReference type="Proteomes" id="UP000008022">
    <property type="component" value="Unassembled WGS sequence"/>
</dbReference>
<proteinExistence type="predicted"/>
<dbReference type="InterPro" id="IPR056789">
    <property type="entry name" value="LRR_R13L1-DRL21"/>
</dbReference>
<dbReference type="Gene3D" id="3.80.10.10">
    <property type="entry name" value="Ribonuclease Inhibitor"/>
    <property type="match status" value="1"/>
</dbReference>
<dbReference type="PANTHER" id="PTHR47186:SF51">
    <property type="entry name" value="NB-ARC DOMAIN-CONTAINING PROTEIN"/>
    <property type="match status" value="1"/>
</dbReference>
<evidence type="ECO:0000259" key="1">
    <source>
        <dbReference type="Pfam" id="PF25019"/>
    </source>
</evidence>
<dbReference type="Pfam" id="PF25019">
    <property type="entry name" value="LRR_R13L1-DRL21"/>
    <property type="match status" value="1"/>
</dbReference>
<dbReference type="PANTHER" id="PTHR47186">
    <property type="entry name" value="LEUCINE-RICH REPEAT-CONTAINING PROTEIN 57"/>
    <property type="match status" value="1"/>
</dbReference>
<dbReference type="InterPro" id="IPR032675">
    <property type="entry name" value="LRR_dom_sf"/>
</dbReference>
<dbReference type="eggNOG" id="KOG4658">
    <property type="taxonomic scope" value="Eukaryota"/>
</dbReference>
<reference evidence="3" key="1">
    <citation type="submission" date="2013-06" db="EMBL/GenBank/DDBJ databases">
        <authorList>
            <person name="Zhao Q."/>
        </authorList>
    </citation>
    <scope>NUCLEOTIDE SEQUENCE</scope>
    <source>
        <strain evidence="3">cv. W1943</strain>
    </source>
</reference>
<dbReference type="STRING" id="4529.A0A0E0RB26"/>
<reference evidence="2" key="2">
    <citation type="submission" date="2015-06" db="UniProtKB">
        <authorList>
            <consortium name="EnsemblPlants"/>
        </authorList>
    </citation>
    <scope>IDENTIFICATION</scope>
</reference>
<keyword evidence="3" id="KW-1185">Reference proteome</keyword>
<protein>
    <recommendedName>
        <fullName evidence="1">R13L1/DRL21-like LRR repeat region domain-containing protein</fullName>
    </recommendedName>
</protein>
<evidence type="ECO:0000313" key="3">
    <source>
        <dbReference type="Proteomes" id="UP000008022"/>
    </source>
</evidence>
<dbReference type="EnsemblPlants" id="ORUFI11G21790.1">
    <property type="protein sequence ID" value="ORUFI11G21790.1"/>
    <property type="gene ID" value="ORUFI11G21790"/>
</dbReference>
<evidence type="ECO:0000313" key="2">
    <source>
        <dbReference type="EnsemblPlants" id="ORUFI11G21790.1"/>
    </source>
</evidence>
<organism evidence="2 3">
    <name type="scientific">Oryza rufipogon</name>
    <name type="common">Brownbeard rice</name>
    <name type="synonym">Asian wild rice</name>
    <dbReference type="NCBI Taxonomy" id="4529"/>
    <lineage>
        <taxon>Eukaryota</taxon>
        <taxon>Viridiplantae</taxon>
        <taxon>Streptophyta</taxon>
        <taxon>Embryophyta</taxon>
        <taxon>Tracheophyta</taxon>
        <taxon>Spermatophyta</taxon>
        <taxon>Magnoliopsida</taxon>
        <taxon>Liliopsida</taxon>
        <taxon>Poales</taxon>
        <taxon>Poaceae</taxon>
        <taxon>BOP clade</taxon>
        <taxon>Oryzoideae</taxon>
        <taxon>Oryzeae</taxon>
        <taxon>Oryzinae</taxon>
        <taxon>Oryza</taxon>
    </lineage>
</organism>
<dbReference type="Gramene" id="ORUFI11G21790.1">
    <property type="protein sequence ID" value="ORUFI11G21790.1"/>
    <property type="gene ID" value="ORUFI11G21790"/>
</dbReference>
<feature type="domain" description="R13L1/DRL21-like LRR repeat region" evidence="1">
    <location>
        <begin position="45"/>
        <end position="119"/>
    </location>
</feature>
<accession>A0A0E0RB26</accession>
<name>A0A0E0RB26_ORYRU</name>
<dbReference type="AlphaFoldDB" id="A0A0E0RB26"/>
<dbReference type="HOGENOM" id="CLU_000837_34_0_1"/>
<sequence>MQNIKSSLTDSWLGIDGTPINEVPKGIGGLKFLNDLEGFPIGGGEEDVSDIENMFEKLILPCTLEDLVLTRYFGRKYPTWLGTTCLCSLEYLTLRWCKSCVCLPTIGQLHNLKYLRIEGAIAVTKIGPEFLGCSMGKHRTIEGTVAFSRLELLTFTDMPNWEEWSFVEDNDEAAATAEPVANEREANDAAAKPKIEAPVRRLQLLPCLKKLHLRNCPKLRAFLRQLGKVATSLKVLTIGEARWLKVVEDFPFLCDNLSIIGCNSLKRISNLPQLRDLCVARYPNLRCVKEFGSLQQLWLGVAMQDVSSLWVAGLQGQHWMSTHGDFV</sequence>
<dbReference type="OMA" id="YQEEEVS"/>